<sequence>MSSRLLAVTVQGAAISALSNTLAQGFTVYRERSLSSIDPVSFLHFIILAVISTPLNYQWQLALENHFPSTFKKDTVALKKKEDGTTVQDESREQLSIPNTLAKFILDQTVGSALNTLYFVAMINVLKGAGWSQVLTALQRDFWPMLVAGYKFWPLVTLGNLVLVPVEQRMLVGGLAGLAWGIYVSLLDL</sequence>
<dbReference type="HOGENOM" id="CLU_049109_3_1_1"/>
<dbReference type="PANTHER" id="PTHR11266:SF80">
    <property type="entry name" value="PEROXISOMAL MEMBRANE PROTEIN 2"/>
    <property type="match status" value="1"/>
</dbReference>
<dbReference type="Pfam" id="PF04117">
    <property type="entry name" value="Mpv17_PMP22"/>
    <property type="match status" value="1"/>
</dbReference>
<proteinExistence type="inferred from homology"/>
<dbReference type="AlphaFoldDB" id="W9YFG9"/>
<dbReference type="EMBL" id="AMGY01000001">
    <property type="protein sequence ID" value="EXJ91632.1"/>
    <property type="molecule type" value="Genomic_DNA"/>
</dbReference>
<accession>W9YFG9</accession>
<organism evidence="7 8">
    <name type="scientific">Capronia epimyces CBS 606.96</name>
    <dbReference type="NCBI Taxonomy" id="1182542"/>
    <lineage>
        <taxon>Eukaryota</taxon>
        <taxon>Fungi</taxon>
        <taxon>Dikarya</taxon>
        <taxon>Ascomycota</taxon>
        <taxon>Pezizomycotina</taxon>
        <taxon>Eurotiomycetes</taxon>
        <taxon>Chaetothyriomycetidae</taxon>
        <taxon>Chaetothyriales</taxon>
        <taxon>Herpotrichiellaceae</taxon>
        <taxon>Capronia</taxon>
    </lineage>
</organism>
<gene>
    <name evidence="7" type="ORF">A1O3_00182</name>
</gene>
<feature type="transmembrane region" description="Helical" evidence="6">
    <location>
        <begin position="142"/>
        <end position="164"/>
    </location>
</feature>
<comment type="subcellular location">
    <subcellularLocation>
        <location evidence="1">Membrane</location>
        <topology evidence="1">Multi-pass membrane protein</topology>
    </subcellularLocation>
</comment>
<keyword evidence="3 6" id="KW-0812">Transmembrane</keyword>
<comment type="similarity">
    <text evidence="2 6">Belongs to the peroxisomal membrane protein PXMP2/4 family.</text>
</comment>
<name>W9YFG9_9EURO</name>
<reference evidence="7 8" key="1">
    <citation type="submission" date="2013-03" db="EMBL/GenBank/DDBJ databases">
        <title>The Genome Sequence of Capronia epimyces CBS 606.96.</title>
        <authorList>
            <consortium name="The Broad Institute Genomics Platform"/>
            <person name="Cuomo C."/>
            <person name="de Hoog S."/>
            <person name="Gorbushina A."/>
            <person name="Walker B."/>
            <person name="Young S.K."/>
            <person name="Zeng Q."/>
            <person name="Gargeya S."/>
            <person name="Fitzgerald M."/>
            <person name="Haas B."/>
            <person name="Abouelleil A."/>
            <person name="Allen A.W."/>
            <person name="Alvarado L."/>
            <person name="Arachchi H.M."/>
            <person name="Berlin A.M."/>
            <person name="Chapman S.B."/>
            <person name="Gainer-Dewar J."/>
            <person name="Goldberg J."/>
            <person name="Griggs A."/>
            <person name="Gujja S."/>
            <person name="Hansen M."/>
            <person name="Howarth C."/>
            <person name="Imamovic A."/>
            <person name="Ireland A."/>
            <person name="Larimer J."/>
            <person name="McCowan C."/>
            <person name="Murphy C."/>
            <person name="Pearson M."/>
            <person name="Poon T.W."/>
            <person name="Priest M."/>
            <person name="Roberts A."/>
            <person name="Saif S."/>
            <person name="Shea T."/>
            <person name="Sisk P."/>
            <person name="Sykes S."/>
            <person name="Wortman J."/>
            <person name="Nusbaum C."/>
            <person name="Birren B."/>
        </authorList>
    </citation>
    <scope>NUCLEOTIDE SEQUENCE [LARGE SCALE GENOMIC DNA]</scope>
    <source>
        <strain evidence="7 8">CBS 606.96</strain>
    </source>
</reference>
<evidence type="ECO:0000256" key="4">
    <source>
        <dbReference type="ARBA" id="ARBA00022989"/>
    </source>
</evidence>
<comment type="caution">
    <text evidence="7">The sequence shown here is derived from an EMBL/GenBank/DDBJ whole genome shotgun (WGS) entry which is preliminary data.</text>
</comment>
<dbReference type="eggNOG" id="KOG1944">
    <property type="taxonomic scope" value="Eukaryota"/>
</dbReference>
<evidence type="ECO:0000256" key="5">
    <source>
        <dbReference type="ARBA" id="ARBA00023136"/>
    </source>
</evidence>
<feature type="transmembrane region" description="Helical" evidence="6">
    <location>
        <begin position="170"/>
        <end position="187"/>
    </location>
</feature>
<dbReference type="Proteomes" id="UP000019478">
    <property type="component" value="Unassembled WGS sequence"/>
</dbReference>
<evidence type="ECO:0008006" key="9">
    <source>
        <dbReference type="Google" id="ProtNLM"/>
    </source>
</evidence>
<keyword evidence="5 6" id="KW-0472">Membrane</keyword>
<evidence type="ECO:0000313" key="8">
    <source>
        <dbReference type="Proteomes" id="UP000019478"/>
    </source>
</evidence>
<dbReference type="RefSeq" id="XP_007728522.1">
    <property type="nucleotide sequence ID" value="XM_007730332.1"/>
</dbReference>
<dbReference type="PANTHER" id="PTHR11266">
    <property type="entry name" value="PEROXISOMAL MEMBRANE PROTEIN 2, PXMP2 MPV17"/>
    <property type="match status" value="1"/>
</dbReference>
<evidence type="ECO:0000313" key="7">
    <source>
        <dbReference type="EMBL" id="EXJ91632.1"/>
    </source>
</evidence>
<dbReference type="GO" id="GO:0005778">
    <property type="term" value="C:peroxisomal membrane"/>
    <property type="evidence" value="ECO:0007669"/>
    <property type="project" value="TreeGrafter"/>
</dbReference>
<keyword evidence="4 6" id="KW-1133">Transmembrane helix</keyword>
<evidence type="ECO:0000256" key="6">
    <source>
        <dbReference type="RuleBase" id="RU363053"/>
    </source>
</evidence>
<dbReference type="InterPro" id="IPR007248">
    <property type="entry name" value="Mpv17_PMP22"/>
</dbReference>
<protein>
    <recommendedName>
        <fullName evidence="9">Integral membrane protein, Mpv17/PMP22 family</fullName>
    </recommendedName>
</protein>
<dbReference type="OrthoDB" id="10267969at2759"/>
<evidence type="ECO:0000256" key="1">
    <source>
        <dbReference type="ARBA" id="ARBA00004141"/>
    </source>
</evidence>
<dbReference type="STRING" id="1182542.W9YFG9"/>
<keyword evidence="8" id="KW-1185">Reference proteome</keyword>
<evidence type="ECO:0000256" key="3">
    <source>
        <dbReference type="ARBA" id="ARBA00022692"/>
    </source>
</evidence>
<evidence type="ECO:0000256" key="2">
    <source>
        <dbReference type="ARBA" id="ARBA00006824"/>
    </source>
</evidence>
<dbReference type="GeneID" id="19164322"/>